<organism evidence="11 12">
    <name type="scientific">Candidatus Accumulibacter phosphatis</name>
    <dbReference type="NCBI Taxonomy" id="327160"/>
    <lineage>
        <taxon>Bacteria</taxon>
        <taxon>Pseudomonadati</taxon>
        <taxon>Pseudomonadota</taxon>
        <taxon>Betaproteobacteria</taxon>
        <taxon>Candidatus Accumulibacter</taxon>
    </lineage>
</organism>
<protein>
    <recommendedName>
        <fullName evidence="4">Flagellar hook-associated protein 1</fullName>
    </recommendedName>
</protein>
<keyword evidence="11" id="KW-0966">Cell projection</keyword>
<dbReference type="Pfam" id="PF22638">
    <property type="entry name" value="FlgK_D1"/>
    <property type="match status" value="1"/>
</dbReference>
<dbReference type="Pfam" id="PF06429">
    <property type="entry name" value="Flg_bbr_C"/>
    <property type="match status" value="1"/>
</dbReference>
<evidence type="ECO:0000256" key="3">
    <source>
        <dbReference type="ARBA" id="ARBA00009677"/>
    </source>
</evidence>
<dbReference type="InterPro" id="IPR010930">
    <property type="entry name" value="Flg_bb/hook_C_dom"/>
</dbReference>
<dbReference type="PRINTS" id="PR01005">
    <property type="entry name" value="FLGHOOKAP1"/>
</dbReference>
<dbReference type="GO" id="GO:0005198">
    <property type="term" value="F:structural molecule activity"/>
    <property type="evidence" value="ECO:0007669"/>
    <property type="project" value="InterPro"/>
</dbReference>
<evidence type="ECO:0000256" key="7">
    <source>
        <dbReference type="SAM" id="MobiDB-lite"/>
    </source>
</evidence>
<name>A0A080LWT5_9PROT</name>
<dbReference type="GO" id="GO:0005576">
    <property type="term" value="C:extracellular region"/>
    <property type="evidence" value="ECO:0007669"/>
    <property type="project" value="UniProtKB-SubCell"/>
</dbReference>
<evidence type="ECO:0000256" key="2">
    <source>
        <dbReference type="ARBA" id="ARBA00004613"/>
    </source>
</evidence>
<dbReference type="GO" id="GO:0009424">
    <property type="term" value="C:bacterial-type flagellum hook"/>
    <property type="evidence" value="ECO:0007669"/>
    <property type="project" value="InterPro"/>
</dbReference>
<evidence type="ECO:0000259" key="8">
    <source>
        <dbReference type="Pfam" id="PF06429"/>
    </source>
</evidence>
<dbReference type="EMBL" id="JDVG02000258">
    <property type="protein sequence ID" value="KFB73257.1"/>
    <property type="molecule type" value="Genomic_DNA"/>
</dbReference>
<dbReference type="Pfam" id="PF21159">
    <property type="entry name" value="FlgK_2nd"/>
    <property type="match status" value="1"/>
</dbReference>
<dbReference type="NCBIfam" id="TIGR02492">
    <property type="entry name" value="flgK_ends"/>
    <property type="match status" value="1"/>
</dbReference>
<evidence type="ECO:0000256" key="6">
    <source>
        <dbReference type="ARBA" id="ARBA00023143"/>
    </source>
</evidence>
<evidence type="ECO:0000256" key="1">
    <source>
        <dbReference type="ARBA" id="ARBA00004365"/>
    </source>
</evidence>
<keyword evidence="11" id="KW-0969">Cilium</keyword>
<keyword evidence="11" id="KW-0282">Flagellum</keyword>
<accession>A0A080LWT5</accession>
<feature type="domain" description="Flagellar hook-associated protein 1 D3" evidence="9">
    <location>
        <begin position="465"/>
        <end position="570"/>
    </location>
</feature>
<dbReference type="InterPro" id="IPR053927">
    <property type="entry name" value="FlgK_helical"/>
</dbReference>
<evidence type="ECO:0000259" key="9">
    <source>
        <dbReference type="Pfam" id="PF21159"/>
    </source>
</evidence>
<comment type="subcellular location">
    <subcellularLocation>
        <location evidence="1">Bacterial flagellum</location>
    </subcellularLocation>
    <subcellularLocation>
        <location evidence="2">Secreted</location>
    </subcellularLocation>
</comment>
<evidence type="ECO:0000313" key="12">
    <source>
        <dbReference type="Proteomes" id="UP000020077"/>
    </source>
</evidence>
<feature type="region of interest" description="Disordered" evidence="7">
    <location>
        <begin position="251"/>
        <end position="271"/>
    </location>
</feature>
<dbReference type="PANTHER" id="PTHR30033">
    <property type="entry name" value="FLAGELLAR HOOK-ASSOCIATED PROTEIN 1"/>
    <property type="match status" value="1"/>
</dbReference>
<evidence type="ECO:0000313" key="11">
    <source>
        <dbReference type="EMBL" id="KFB73257.1"/>
    </source>
</evidence>
<comment type="similarity">
    <text evidence="3">Belongs to the flagella basal body rod proteins family.</text>
</comment>
<dbReference type="SUPFAM" id="SSF64518">
    <property type="entry name" value="Phase 1 flagellin"/>
    <property type="match status" value="2"/>
</dbReference>
<dbReference type="InterPro" id="IPR002371">
    <property type="entry name" value="FlgK"/>
</dbReference>
<feature type="domain" description="Flagellar basal-body/hook protein C-terminal" evidence="8">
    <location>
        <begin position="640"/>
        <end position="679"/>
    </location>
</feature>
<dbReference type="PANTHER" id="PTHR30033:SF1">
    <property type="entry name" value="FLAGELLAR HOOK-ASSOCIATED PROTEIN 1"/>
    <property type="match status" value="1"/>
</dbReference>
<sequence>MGSGIIGVGLSALQAAQFGLQTTEHNIANVNTPGFSRQRTIQASNFAQQTGSGFFGQGTHVVTVERMYSRFLNDQVNRSQSSTSQLDSYAAQINQINNLLADPTTGLSPALQGFFTSVQEVAANPSQLASRQIMIANAQTLSTRYQSMGDQLAQMYDGVNGQIEATVTSINANIKQIALLNQQIPVSQAATGQPANDLLDTRDQLVLELNKLIKARTTTNSDGSYNVFIGSGQQLVAGSITMDLAIMRSPSDPSRRVVGQESVTGDHEIPESLLSGGSLGGLLAFRSESLDQASNELGRNAASLALTFNAQSALGQDLLGQSQISPAPPALSSFTPDLFLVSPPKVIANTNNPPGSPTVSATFVNPPPFNGNFYTDLGSSDYRLSADASGVTLTRLSDNKQWSGADLGVLNTNLASDPQGFTLDPSPTLLEGSSYLIQPTRDAARKLTVNPAVVADASLITAAGPIRTSTGATNTGLAKVSAGSVAAGYATAVAGMPMSLVYQGGNLQNFPVGAQVSINGAAPVVIAASTDVVPYTSGATIAFLDPLTSTPGFSFTLTGVPNNGDTFSIARNSGALTDGRNALVLAQLQTQQTMSGKSSSFQEAYAQLVSQTGSKTNQIQVSGAAQQALLTQAQNNRESLSGVNLEEEAANLILYQQAYQAAAKALQIGSSLFETILQMAA</sequence>
<dbReference type="InterPro" id="IPR049474">
    <property type="entry name" value="FlgK_D3"/>
</dbReference>
<dbReference type="AlphaFoldDB" id="A0A080LWT5"/>
<dbReference type="GO" id="GO:0044780">
    <property type="term" value="P:bacterial-type flagellum assembly"/>
    <property type="evidence" value="ECO:0007669"/>
    <property type="project" value="InterPro"/>
</dbReference>
<gene>
    <name evidence="11" type="primary">flgK</name>
    <name evidence="11" type="ORF">AW09_001492</name>
</gene>
<feature type="domain" description="Flagellar hook-associated protein FlgK helical" evidence="10">
    <location>
        <begin position="94"/>
        <end position="321"/>
    </location>
</feature>
<reference evidence="11 12" key="1">
    <citation type="submission" date="2014-02" db="EMBL/GenBank/DDBJ databases">
        <title>Expanding our view of genomic diversity in Candidatus Accumulibacter clades.</title>
        <authorList>
            <person name="Skennerton C.T."/>
            <person name="Barr J.J."/>
            <person name="Slater F.R."/>
            <person name="Bond P.L."/>
            <person name="Tyson G.W."/>
        </authorList>
    </citation>
    <scope>NUCLEOTIDE SEQUENCE [LARGE SCALE GENOMIC DNA]</scope>
    <source>
        <strain evidence="12">BA-91</strain>
    </source>
</reference>
<evidence type="ECO:0000256" key="5">
    <source>
        <dbReference type="ARBA" id="ARBA00022525"/>
    </source>
</evidence>
<keyword evidence="6" id="KW-0975">Bacterial flagellum</keyword>
<keyword evidence="5" id="KW-0964">Secreted</keyword>
<evidence type="ECO:0000259" key="10">
    <source>
        <dbReference type="Pfam" id="PF22638"/>
    </source>
</evidence>
<dbReference type="Proteomes" id="UP000020077">
    <property type="component" value="Unassembled WGS sequence"/>
</dbReference>
<comment type="caution">
    <text evidence="11">The sequence shown here is derived from an EMBL/GenBank/DDBJ whole genome shotgun (WGS) entry which is preliminary data.</text>
</comment>
<evidence type="ECO:0000256" key="4">
    <source>
        <dbReference type="ARBA" id="ARBA00016244"/>
    </source>
</evidence>
<proteinExistence type="inferred from homology"/>